<name>A0A840BRJ3_9RHOO</name>
<reference evidence="2 3" key="1">
    <citation type="submission" date="2020-08" db="EMBL/GenBank/DDBJ databases">
        <title>Genomic Encyclopedia of Type Strains, Phase IV (KMG-IV): sequencing the most valuable type-strain genomes for metagenomic binning, comparative biology and taxonomic classification.</title>
        <authorList>
            <person name="Goeker M."/>
        </authorList>
    </citation>
    <scope>NUCLEOTIDE SEQUENCE [LARGE SCALE GENOMIC DNA]</scope>
    <source>
        <strain evidence="2 3">DSM 106739</strain>
    </source>
</reference>
<feature type="compositionally biased region" description="Basic residues" evidence="1">
    <location>
        <begin position="58"/>
        <end position="84"/>
    </location>
</feature>
<evidence type="ECO:0000256" key="1">
    <source>
        <dbReference type="SAM" id="MobiDB-lite"/>
    </source>
</evidence>
<organism evidence="2 3">
    <name type="scientific">Niveibacterium umoris</name>
    <dbReference type="NCBI Taxonomy" id="1193620"/>
    <lineage>
        <taxon>Bacteria</taxon>
        <taxon>Pseudomonadati</taxon>
        <taxon>Pseudomonadota</taxon>
        <taxon>Betaproteobacteria</taxon>
        <taxon>Rhodocyclales</taxon>
        <taxon>Rhodocyclaceae</taxon>
        <taxon>Niveibacterium</taxon>
    </lineage>
</organism>
<protein>
    <submittedName>
        <fullName evidence="2">Uncharacterized protein</fullName>
    </submittedName>
</protein>
<proteinExistence type="predicted"/>
<dbReference type="AlphaFoldDB" id="A0A840BRJ3"/>
<evidence type="ECO:0000313" key="3">
    <source>
        <dbReference type="Proteomes" id="UP000561045"/>
    </source>
</evidence>
<comment type="caution">
    <text evidence="2">The sequence shown here is derived from an EMBL/GenBank/DDBJ whole genome shotgun (WGS) entry which is preliminary data.</text>
</comment>
<sequence>MVTQTAPTHCHVRLAPVGDGSGDVWAPLPDVLLRRAHWRVGDRINVHARNEEIVLKRVRSRPLKPRPKRQATQKPPLRTRHKAFRPLCHNQH</sequence>
<accession>A0A840BRJ3</accession>
<dbReference type="EMBL" id="JACIET010000002">
    <property type="protein sequence ID" value="MBB4013426.1"/>
    <property type="molecule type" value="Genomic_DNA"/>
</dbReference>
<gene>
    <name evidence="2" type="ORF">GGR36_002772</name>
</gene>
<keyword evidence="3" id="KW-1185">Reference proteome</keyword>
<evidence type="ECO:0000313" key="2">
    <source>
        <dbReference type="EMBL" id="MBB4013426.1"/>
    </source>
</evidence>
<dbReference type="Proteomes" id="UP000561045">
    <property type="component" value="Unassembled WGS sequence"/>
</dbReference>
<feature type="region of interest" description="Disordered" evidence="1">
    <location>
        <begin position="58"/>
        <end position="92"/>
    </location>
</feature>